<dbReference type="GO" id="GO:0008967">
    <property type="term" value="F:phosphoglycolate phosphatase activity"/>
    <property type="evidence" value="ECO:0007669"/>
    <property type="project" value="TreeGrafter"/>
</dbReference>
<protein>
    <submittedName>
        <fullName evidence="1">Predicted phosphatase</fullName>
    </submittedName>
</protein>
<dbReference type="Pfam" id="PF13419">
    <property type="entry name" value="HAD_2"/>
    <property type="match status" value="1"/>
</dbReference>
<dbReference type="SFLD" id="SFLDG01129">
    <property type="entry name" value="C1.5:_HAD__Beta-PGM__Phosphata"/>
    <property type="match status" value="1"/>
</dbReference>
<dbReference type="InterPro" id="IPR006439">
    <property type="entry name" value="HAD-SF_hydro_IA"/>
</dbReference>
<dbReference type="EMBL" id="AP007255">
    <property type="protein sequence ID" value="BAE51907.1"/>
    <property type="molecule type" value="Genomic_DNA"/>
</dbReference>
<dbReference type="InterPro" id="IPR036412">
    <property type="entry name" value="HAD-like_sf"/>
</dbReference>
<dbReference type="SFLD" id="SFLDG01135">
    <property type="entry name" value="C1.5.6:_HAD__Beta-PGM__Phospha"/>
    <property type="match status" value="1"/>
</dbReference>
<reference evidence="1 2" key="1">
    <citation type="journal article" date="2005" name="DNA Res.">
        <title>Complete genome sequence of the facultative anaerobic magnetotactic bacterium Magnetospirillum sp. strain AMB-1.</title>
        <authorList>
            <person name="Matsunaga T."/>
            <person name="Okamura Y."/>
            <person name="Fukuda Y."/>
            <person name="Wahyudi A.T."/>
            <person name="Murase Y."/>
            <person name="Takeyama H."/>
        </authorList>
    </citation>
    <scope>NUCLEOTIDE SEQUENCE [LARGE SCALE GENOMIC DNA]</scope>
    <source>
        <strain evidence="2">ATCC 700264 / AMB-1</strain>
    </source>
</reference>
<gene>
    <name evidence="1" type="ordered locus">amb3103</name>
</gene>
<dbReference type="Gene3D" id="1.10.150.240">
    <property type="entry name" value="Putative phosphatase, domain 2"/>
    <property type="match status" value="1"/>
</dbReference>
<dbReference type="GO" id="GO:0006281">
    <property type="term" value="P:DNA repair"/>
    <property type="evidence" value="ECO:0007669"/>
    <property type="project" value="TreeGrafter"/>
</dbReference>
<name>Q2W2L8_PARM1</name>
<dbReference type="Proteomes" id="UP000007058">
    <property type="component" value="Chromosome"/>
</dbReference>
<dbReference type="PANTHER" id="PTHR43434">
    <property type="entry name" value="PHOSPHOGLYCOLATE PHOSPHATASE"/>
    <property type="match status" value="1"/>
</dbReference>
<dbReference type="CDD" id="cd07533">
    <property type="entry name" value="HAD_like"/>
    <property type="match status" value="1"/>
</dbReference>
<sequence>MPAPCACPIPAPARCWRWWLPCRPTSRPASTSSALPKAAPARHSSPSKTIKLRHHSAAFRRLVVGSRWGRITPRNLRSAPRSPMSHLRLAVFDVDGTLVDSQHNIVSAMTEAWSNLNLGIPRPEQVRRIIGLSLVDACAVLLPWATPAVHRAVADSYKEAFRAMRLLPDTMEPLFPGVKEALDRLESQGWLLGLATGKSRRGVDSMLEAHDLEGRFVTIQTADDNPSKPNPAMLRRAAADCGLDLHEIVMIGDTAYDMAMAAAARSAAVGVSWGYHSLDELRRAGAQVVLDTFENLTEVLDKVTGDMAHHQAGDGE</sequence>
<dbReference type="InterPro" id="IPR041492">
    <property type="entry name" value="HAD_2"/>
</dbReference>
<dbReference type="AlphaFoldDB" id="Q2W2L8"/>
<proteinExistence type="predicted"/>
<dbReference type="PANTHER" id="PTHR43434:SF24">
    <property type="entry name" value="HYDROLASE-RELATED"/>
    <property type="match status" value="1"/>
</dbReference>
<evidence type="ECO:0000313" key="2">
    <source>
        <dbReference type="Proteomes" id="UP000007058"/>
    </source>
</evidence>
<dbReference type="STRING" id="342108.amb3103"/>
<dbReference type="NCBIfam" id="TIGR01549">
    <property type="entry name" value="HAD-SF-IA-v1"/>
    <property type="match status" value="1"/>
</dbReference>
<dbReference type="KEGG" id="mag:amb3103"/>
<organism evidence="1 2">
    <name type="scientific">Paramagnetospirillum magneticum (strain ATCC 700264 / AMB-1)</name>
    <name type="common">Magnetospirillum magneticum</name>
    <dbReference type="NCBI Taxonomy" id="342108"/>
    <lineage>
        <taxon>Bacteria</taxon>
        <taxon>Pseudomonadati</taxon>
        <taxon>Pseudomonadota</taxon>
        <taxon>Alphaproteobacteria</taxon>
        <taxon>Rhodospirillales</taxon>
        <taxon>Magnetospirillaceae</taxon>
        <taxon>Paramagnetospirillum</taxon>
    </lineage>
</organism>
<dbReference type="SFLD" id="SFLDS00003">
    <property type="entry name" value="Haloacid_Dehalogenase"/>
    <property type="match status" value="1"/>
</dbReference>
<dbReference type="InterPro" id="IPR050155">
    <property type="entry name" value="HAD-like_hydrolase_sf"/>
</dbReference>
<evidence type="ECO:0000313" key="1">
    <source>
        <dbReference type="EMBL" id="BAE51907.1"/>
    </source>
</evidence>
<dbReference type="GO" id="GO:0005829">
    <property type="term" value="C:cytosol"/>
    <property type="evidence" value="ECO:0007669"/>
    <property type="project" value="TreeGrafter"/>
</dbReference>
<keyword evidence="2" id="KW-1185">Reference proteome</keyword>
<accession>Q2W2L8</accession>
<dbReference type="SUPFAM" id="SSF56784">
    <property type="entry name" value="HAD-like"/>
    <property type="match status" value="1"/>
</dbReference>
<dbReference type="InterPro" id="IPR023198">
    <property type="entry name" value="PGP-like_dom2"/>
</dbReference>
<dbReference type="InterPro" id="IPR023214">
    <property type="entry name" value="HAD_sf"/>
</dbReference>
<dbReference type="Gene3D" id="3.40.50.1000">
    <property type="entry name" value="HAD superfamily/HAD-like"/>
    <property type="match status" value="1"/>
</dbReference>
<dbReference type="HOGENOM" id="CLU_045011_19_2_5"/>